<reference evidence="1 2" key="1">
    <citation type="submission" date="2019-06" db="EMBL/GenBank/DDBJ databases">
        <title>Rhodococcus spaelei sp. nov., isolated from a cave.</title>
        <authorList>
            <person name="Lee S.D."/>
        </authorList>
    </citation>
    <scope>NUCLEOTIDE SEQUENCE [LARGE SCALE GENOMIC DNA]</scope>
    <source>
        <strain evidence="1 2">C9-5</strain>
    </source>
</reference>
<proteinExistence type="predicted"/>
<name>A0A541AZH0_9NOCA</name>
<accession>A0A541AZH0</accession>
<dbReference type="Proteomes" id="UP000316256">
    <property type="component" value="Unassembled WGS sequence"/>
</dbReference>
<evidence type="ECO:0000313" key="2">
    <source>
        <dbReference type="Proteomes" id="UP000316256"/>
    </source>
</evidence>
<keyword evidence="2" id="KW-1185">Reference proteome</keyword>
<organism evidence="1 2">
    <name type="scientific">Rhodococcus spelaei</name>
    <dbReference type="NCBI Taxonomy" id="2546320"/>
    <lineage>
        <taxon>Bacteria</taxon>
        <taxon>Bacillati</taxon>
        <taxon>Actinomycetota</taxon>
        <taxon>Actinomycetes</taxon>
        <taxon>Mycobacteriales</taxon>
        <taxon>Nocardiaceae</taxon>
        <taxon>Rhodococcus</taxon>
    </lineage>
</organism>
<dbReference type="OrthoDB" id="4482251at2"/>
<comment type="caution">
    <text evidence="1">The sequence shown here is derived from an EMBL/GenBank/DDBJ whole genome shotgun (WGS) entry which is preliminary data.</text>
</comment>
<protein>
    <submittedName>
        <fullName evidence="1">Uncharacterized protein</fullName>
    </submittedName>
</protein>
<sequence length="81" mass="8665">MTVTADDLRKLLDSSVDAPTLVLEEGSIKVLAGGDASERSSWVVTTRDDLRQELPDGDNPTEHDLVEKAAMLDELISSPGA</sequence>
<dbReference type="RefSeq" id="WP_142103147.1">
    <property type="nucleotide sequence ID" value="NZ_VIGH01000012.1"/>
</dbReference>
<gene>
    <name evidence="1" type="ORF">FK531_21560</name>
</gene>
<evidence type="ECO:0000313" key="1">
    <source>
        <dbReference type="EMBL" id="TQF65456.1"/>
    </source>
</evidence>
<dbReference type="AlphaFoldDB" id="A0A541AZH0"/>
<dbReference type="EMBL" id="VIGH01000012">
    <property type="protein sequence ID" value="TQF65456.1"/>
    <property type="molecule type" value="Genomic_DNA"/>
</dbReference>